<dbReference type="PANTHER" id="PTHR43133:SF62">
    <property type="entry name" value="RNA POLYMERASE SIGMA FACTOR SIGZ"/>
    <property type="match status" value="1"/>
</dbReference>
<evidence type="ECO:0000256" key="5">
    <source>
        <dbReference type="SAM" id="MobiDB-lite"/>
    </source>
</evidence>
<dbReference type="PANTHER" id="PTHR43133">
    <property type="entry name" value="RNA POLYMERASE ECF-TYPE SIGMA FACTO"/>
    <property type="match status" value="1"/>
</dbReference>
<dbReference type="Pfam" id="PF08281">
    <property type="entry name" value="Sigma70_r4_2"/>
    <property type="match status" value="1"/>
</dbReference>
<dbReference type="InterPro" id="IPR013249">
    <property type="entry name" value="RNA_pol_sigma70_r4_t2"/>
</dbReference>
<evidence type="ECO:0000313" key="8">
    <source>
        <dbReference type="EMBL" id="QOY87170.1"/>
    </source>
</evidence>
<dbReference type="Gene3D" id="1.10.1740.10">
    <property type="match status" value="1"/>
</dbReference>
<feature type="compositionally biased region" description="Basic and acidic residues" evidence="5">
    <location>
        <begin position="86"/>
        <end position="95"/>
    </location>
</feature>
<dbReference type="SUPFAM" id="SSF88659">
    <property type="entry name" value="Sigma3 and sigma4 domains of RNA polymerase sigma factors"/>
    <property type="match status" value="1"/>
</dbReference>
<dbReference type="EMBL" id="CP063849">
    <property type="protein sequence ID" value="QOY87170.1"/>
    <property type="molecule type" value="Genomic_DNA"/>
</dbReference>
<keyword evidence="2" id="KW-0805">Transcription regulation</keyword>
<dbReference type="GO" id="GO:0006352">
    <property type="term" value="P:DNA-templated transcription initiation"/>
    <property type="evidence" value="ECO:0007669"/>
    <property type="project" value="InterPro"/>
</dbReference>
<reference evidence="8 9" key="1">
    <citation type="submission" date="2020-10" db="EMBL/GenBank/DDBJ databases">
        <title>Complete genome sequence of Paludibaculum fermentans P105T, a facultatively anaerobic acidobacterium capable of dissimilatory Fe(III) reduction.</title>
        <authorList>
            <person name="Dedysh S.N."/>
            <person name="Beletsky A.V."/>
            <person name="Kulichevskaya I.S."/>
            <person name="Mardanov A.V."/>
            <person name="Ravin N.V."/>
        </authorList>
    </citation>
    <scope>NUCLEOTIDE SEQUENCE [LARGE SCALE GENOMIC DNA]</scope>
    <source>
        <strain evidence="8 9">P105</strain>
    </source>
</reference>
<dbReference type="InterPro" id="IPR014284">
    <property type="entry name" value="RNA_pol_sigma-70_dom"/>
</dbReference>
<dbReference type="Proteomes" id="UP000593892">
    <property type="component" value="Chromosome"/>
</dbReference>
<dbReference type="InterPro" id="IPR013324">
    <property type="entry name" value="RNA_pol_sigma_r3/r4-like"/>
</dbReference>
<dbReference type="NCBIfam" id="TIGR02937">
    <property type="entry name" value="sigma70-ECF"/>
    <property type="match status" value="1"/>
</dbReference>
<evidence type="ECO:0000256" key="2">
    <source>
        <dbReference type="ARBA" id="ARBA00023015"/>
    </source>
</evidence>
<evidence type="ECO:0000313" key="9">
    <source>
        <dbReference type="Proteomes" id="UP000593892"/>
    </source>
</evidence>
<gene>
    <name evidence="8" type="ORF">IRI77_31065</name>
</gene>
<dbReference type="RefSeq" id="WP_194448839.1">
    <property type="nucleotide sequence ID" value="NZ_CP063849.1"/>
</dbReference>
<organism evidence="8 9">
    <name type="scientific">Paludibaculum fermentans</name>
    <dbReference type="NCBI Taxonomy" id="1473598"/>
    <lineage>
        <taxon>Bacteria</taxon>
        <taxon>Pseudomonadati</taxon>
        <taxon>Acidobacteriota</taxon>
        <taxon>Terriglobia</taxon>
        <taxon>Bryobacterales</taxon>
        <taxon>Bryobacteraceae</taxon>
        <taxon>Paludibaculum</taxon>
    </lineage>
</organism>
<proteinExistence type="inferred from homology"/>
<feature type="region of interest" description="Disordered" evidence="5">
    <location>
        <begin position="86"/>
        <end position="113"/>
    </location>
</feature>
<evidence type="ECO:0000259" key="6">
    <source>
        <dbReference type="Pfam" id="PF04542"/>
    </source>
</evidence>
<dbReference type="InterPro" id="IPR013325">
    <property type="entry name" value="RNA_pol_sigma_r2"/>
</dbReference>
<feature type="domain" description="RNA polymerase sigma-70 region 2" evidence="6">
    <location>
        <begin position="21"/>
        <end position="88"/>
    </location>
</feature>
<dbReference type="InterPro" id="IPR036388">
    <property type="entry name" value="WH-like_DNA-bd_sf"/>
</dbReference>
<evidence type="ECO:0000256" key="1">
    <source>
        <dbReference type="ARBA" id="ARBA00010641"/>
    </source>
</evidence>
<dbReference type="CDD" id="cd06171">
    <property type="entry name" value="Sigma70_r4"/>
    <property type="match status" value="1"/>
</dbReference>
<evidence type="ECO:0000256" key="4">
    <source>
        <dbReference type="ARBA" id="ARBA00023163"/>
    </source>
</evidence>
<dbReference type="KEGG" id="pfer:IRI77_31065"/>
<protein>
    <submittedName>
        <fullName evidence="8">Sigma-70 family RNA polymerase sigma factor</fullName>
    </submittedName>
</protein>
<sequence length="181" mass="20449">MLWRAWLSQSAAGDRDAFARLYDATSGLVYSLVLRILGNPADAEEVTLDVYVQAWRHAGRFDSARGGVTTWLATIGRSRALDRYRSHGARQKREAGPVQEESISEEPSPERLMSMSEERRIVADAMKTLPAEQRQVIELAYFQGLSQSEMAERLDLPLGTVKTRVRLGMMCLREHILEQRG</sequence>
<evidence type="ECO:0000256" key="3">
    <source>
        <dbReference type="ARBA" id="ARBA00023082"/>
    </source>
</evidence>
<keyword evidence="4" id="KW-0804">Transcription</keyword>
<dbReference type="Gene3D" id="1.10.10.10">
    <property type="entry name" value="Winged helix-like DNA-binding domain superfamily/Winged helix DNA-binding domain"/>
    <property type="match status" value="1"/>
</dbReference>
<dbReference type="InterPro" id="IPR007627">
    <property type="entry name" value="RNA_pol_sigma70_r2"/>
</dbReference>
<comment type="similarity">
    <text evidence="1">Belongs to the sigma-70 factor family. ECF subfamily.</text>
</comment>
<dbReference type="AlphaFoldDB" id="A0A7S7NP40"/>
<accession>A0A7S7NP40</accession>
<dbReference type="InterPro" id="IPR039425">
    <property type="entry name" value="RNA_pol_sigma-70-like"/>
</dbReference>
<evidence type="ECO:0000259" key="7">
    <source>
        <dbReference type="Pfam" id="PF08281"/>
    </source>
</evidence>
<name>A0A7S7NP40_PALFE</name>
<feature type="domain" description="RNA polymerase sigma factor 70 region 4 type 2" evidence="7">
    <location>
        <begin position="120"/>
        <end position="172"/>
    </location>
</feature>
<keyword evidence="3" id="KW-0731">Sigma factor</keyword>
<keyword evidence="9" id="KW-1185">Reference proteome</keyword>
<dbReference type="GO" id="GO:0016987">
    <property type="term" value="F:sigma factor activity"/>
    <property type="evidence" value="ECO:0007669"/>
    <property type="project" value="UniProtKB-KW"/>
</dbReference>
<dbReference type="Pfam" id="PF04542">
    <property type="entry name" value="Sigma70_r2"/>
    <property type="match status" value="1"/>
</dbReference>
<dbReference type="GO" id="GO:0003677">
    <property type="term" value="F:DNA binding"/>
    <property type="evidence" value="ECO:0007669"/>
    <property type="project" value="InterPro"/>
</dbReference>
<dbReference type="SUPFAM" id="SSF88946">
    <property type="entry name" value="Sigma2 domain of RNA polymerase sigma factors"/>
    <property type="match status" value="1"/>
</dbReference>